<gene>
    <name evidence="3" type="ORF">MXD59_24380</name>
</gene>
<sequence length="118" mass="13238">MAPPHPHTDRREGGQGTRVRHAGRSSHPGSLQSLNSGTCDHTRTSKAQSFPIGKNIVCLNGQEPLWTVHDLARNLVVPVNTIYKWRTAGYGPRALKIGKYVRYREADVRAWLATLDRR</sequence>
<evidence type="ECO:0000259" key="2">
    <source>
        <dbReference type="Pfam" id="PF12728"/>
    </source>
</evidence>
<keyword evidence="4" id="KW-1185">Reference proteome</keyword>
<evidence type="ECO:0000313" key="4">
    <source>
        <dbReference type="Proteomes" id="UP001201873"/>
    </source>
</evidence>
<dbReference type="EMBL" id="JALKFT010000048">
    <property type="protein sequence ID" value="MCK9878858.1"/>
    <property type="molecule type" value="Genomic_DNA"/>
</dbReference>
<dbReference type="RefSeq" id="WP_248826923.1">
    <property type="nucleotide sequence ID" value="NZ_JALKFT010000048.1"/>
</dbReference>
<feature type="compositionally biased region" description="Basic and acidic residues" evidence="1">
    <location>
        <begin position="1"/>
        <end position="13"/>
    </location>
</feature>
<accession>A0ABT0K4Y1</accession>
<evidence type="ECO:0000313" key="3">
    <source>
        <dbReference type="EMBL" id="MCK9878858.1"/>
    </source>
</evidence>
<evidence type="ECO:0000256" key="1">
    <source>
        <dbReference type="SAM" id="MobiDB-lite"/>
    </source>
</evidence>
<reference evidence="3 4" key="1">
    <citation type="submission" date="2022-04" db="EMBL/GenBank/DDBJ databases">
        <title>Genome diversity in the genus Frankia.</title>
        <authorList>
            <person name="Carlos-Shanley C."/>
            <person name="Hahn D."/>
        </authorList>
    </citation>
    <scope>NUCLEOTIDE SEQUENCE [LARGE SCALE GENOMIC DNA]</scope>
    <source>
        <strain evidence="3 4">Ag45/Mut15</strain>
    </source>
</reference>
<protein>
    <submittedName>
        <fullName evidence="3">Helix-turn-helix domain-containing protein</fullName>
    </submittedName>
</protein>
<dbReference type="InterPro" id="IPR041657">
    <property type="entry name" value="HTH_17"/>
</dbReference>
<dbReference type="Pfam" id="PF12728">
    <property type="entry name" value="HTH_17"/>
    <property type="match status" value="1"/>
</dbReference>
<feature type="region of interest" description="Disordered" evidence="1">
    <location>
        <begin position="1"/>
        <end position="45"/>
    </location>
</feature>
<organism evidence="3 4">
    <name type="scientific">Frankia umida</name>
    <dbReference type="NCBI Taxonomy" id="573489"/>
    <lineage>
        <taxon>Bacteria</taxon>
        <taxon>Bacillati</taxon>
        <taxon>Actinomycetota</taxon>
        <taxon>Actinomycetes</taxon>
        <taxon>Frankiales</taxon>
        <taxon>Frankiaceae</taxon>
        <taxon>Frankia</taxon>
    </lineage>
</organism>
<comment type="caution">
    <text evidence="3">The sequence shown here is derived from an EMBL/GenBank/DDBJ whole genome shotgun (WGS) entry which is preliminary data.</text>
</comment>
<feature type="domain" description="Helix-turn-helix" evidence="2">
    <location>
        <begin position="67"/>
        <end position="113"/>
    </location>
</feature>
<name>A0ABT0K4Y1_9ACTN</name>
<dbReference type="InterPro" id="IPR009061">
    <property type="entry name" value="DNA-bd_dom_put_sf"/>
</dbReference>
<dbReference type="Proteomes" id="UP001201873">
    <property type="component" value="Unassembled WGS sequence"/>
</dbReference>
<proteinExistence type="predicted"/>
<dbReference type="SUPFAM" id="SSF46955">
    <property type="entry name" value="Putative DNA-binding domain"/>
    <property type="match status" value="1"/>
</dbReference>
<feature type="compositionally biased region" description="Polar residues" evidence="1">
    <location>
        <begin position="27"/>
        <end position="39"/>
    </location>
</feature>